<dbReference type="Proteomes" id="UP001497497">
    <property type="component" value="Unassembled WGS sequence"/>
</dbReference>
<dbReference type="Pfam" id="PF04908">
    <property type="entry name" value="SH3BGR"/>
    <property type="match status" value="1"/>
</dbReference>
<dbReference type="SUPFAM" id="SSF52833">
    <property type="entry name" value="Thioredoxin-like"/>
    <property type="match status" value="1"/>
</dbReference>
<reference evidence="2 3" key="1">
    <citation type="submission" date="2024-04" db="EMBL/GenBank/DDBJ databases">
        <authorList>
            <consortium name="Genoscope - CEA"/>
            <person name="William W."/>
        </authorList>
    </citation>
    <scope>NUCLEOTIDE SEQUENCE [LARGE SCALE GENOMIC DNA]</scope>
</reference>
<evidence type="ECO:0000313" key="2">
    <source>
        <dbReference type="EMBL" id="CAL1540556.1"/>
    </source>
</evidence>
<keyword evidence="3" id="KW-1185">Reference proteome</keyword>
<protein>
    <recommendedName>
        <fullName evidence="4">SH3 domain-binding glutamic acid-rich-like protein 3</fullName>
    </recommendedName>
</protein>
<proteinExistence type="inferred from homology"/>
<comment type="caution">
    <text evidence="2">The sequence shown here is derived from an EMBL/GenBank/DDBJ whole genome shotgun (WGS) entry which is preliminary data.</text>
</comment>
<dbReference type="InterPro" id="IPR051033">
    <property type="entry name" value="SH3BGR"/>
</dbReference>
<dbReference type="EMBL" id="CAXITT010000387">
    <property type="protein sequence ID" value="CAL1540556.1"/>
    <property type="molecule type" value="Genomic_DNA"/>
</dbReference>
<dbReference type="Gene3D" id="3.40.30.10">
    <property type="entry name" value="Glutaredoxin"/>
    <property type="match status" value="1"/>
</dbReference>
<name>A0AAV2I1Y8_LYMST</name>
<dbReference type="PANTHER" id="PTHR12232:SF15">
    <property type="entry name" value="SH3 DOMAIN-BINDING GLUTAMIC ACID-RICH PROTEIN HOMOLOG"/>
    <property type="match status" value="1"/>
</dbReference>
<dbReference type="AlphaFoldDB" id="A0AAV2I1Y8"/>
<accession>A0AAV2I1Y8</accession>
<comment type="similarity">
    <text evidence="1">Belongs to the SH3BGR family.</text>
</comment>
<sequence length="93" mass="10378">MSGKVIVYISNLVSNMETRKQQMRIQDVLSGAKIDFEVVDVSANKENLAKMREVVGNEHALAPQIANGDNYCGDYNAFDDAVECKTLHQFLKV</sequence>
<organism evidence="2 3">
    <name type="scientific">Lymnaea stagnalis</name>
    <name type="common">Great pond snail</name>
    <name type="synonym">Helix stagnalis</name>
    <dbReference type="NCBI Taxonomy" id="6523"/>
    <lineage>
        <taxon>Eukaryota</taxon>
        <taxon>Metazoa</taxon>
        <taxon>Spiralia</taxon>
        <taxon>Lophotrochozoa</taxon>
        <taxon>Mollusca</taxon>
        <taxon>Gastropoda</taxon>
        <taxon>Heterobranchia</taxon>
        <taxon>Euthyneura</taxon>
        <taxon>Panpulmonata</taxon>
        <taxon>Hygrophila</taxon>
        <taxon>Lymnaeoidea</taxon>
        <taxon>Lymnaeidae</taxon>
        <taxon>Lymnaea</taxon>
    </lineage>
</organism>
<gene>
    <name evidence="2" type="ORF">GSLYS_00014205001</name>
</gene>
<dbReference type="PANTHER" id="PTHR12232">
    <property type="entry name" value="SH3 DOMAIN-BINDING GLUTAMIC ACID-RICH-LIKE PROTEIN"/>
    <property type="match status" value="1"/>
</dbReference>
<dbReference type="InterPro" id="IPR006993">
    <property type="entry name" value="Glut_rich_SH3-bd"/>
</dbReference>
<evidence type="ECO:0008006" key="4">
    <source>
        <dbReference type="Google" id="ProtNLM"/>
    </source>
</evidence>
<evidence type="ECO:0000313" key="3">
    <source>
        <dbReference type="Proteomes" id="UP001497497"/>
    </source>
</evidence>
<evidence type="ECO:0000256" key="1">
    <source>
        <dbReference type="ARBA" id="ARBA00007764"/>
    </source>
</evidence>
<dbReference type="InterPro" id="IPR036249">
    <property type="entry name" value="Thioredoxin-like_sf"/>
</dbReference>
<dbReference type="GO" id="GO:0005737">
    <property type="term" value="C:cytoplasm"/>
    <property type="evidence" value="ECO:0007669"/>
    <property type="project" value="TreeGrafter"/>
</dbReference>